<accession>A0A2V1DEV9</accession>
<evidence type="ECO:0000313" key="1">
    <source>
        <dbReference type="EMBL" id="PVH96706.1"/>
    </source>
</evidence>
<keyword evidence="2" id="KW-1185">Reference proteome</keyword>
<dbReference type="Proteomes" id="UP000244855">
    <property type="component" value="Unassembled WGS sequence"/>
</dbReference>
<gene>
    <name evidence="1" type="ORF">DM02DRAFT_106558</name>
</gene>
<evidence type="ECO:0000313" key="2">
    <source>
        <dbReference type="Proteomes" id="UP000244855"/>
    </source>
</evidence>
<protein>
    <submittedName>
        <fullName evidence="1">Uncharacterized protein</fullName>
    </submittedName>
</protein>
<proteinExistence type="predicted"/>
<sequence>MYVYCLRIRFDSDRRRATHGNNISQLLTSWFIKVRRERGNMEGIGRAPERVGRALTTVYYCVGVLSIARITSPTLALHGHGCPEMALPDYTTHLSCLTPRQSTSPQKQSQYTKQPSHSYLIPFALLLSFNVQGSSPGSWSTRSQCTPPPTKAFS</sequence>
<dbReference type="AlphaFoldDB" id="A0A2V1DEV9"/>
<organism evidence="1 2">
    <name type="scientific">Periconia macrospinosa</name>
    <dbReference type="NCBI Taxonomy" id="97972"/>
    <lineage>
        <taxon>Eukaryota</taxon>
        <taxon>Fungi</taxon>
        <taxon>Dikarya</taxon>
        <taxon>Ascomycota</taxon>
        <taxon>Pezizomycotina</taxon>
        <taxon>Dothideomycetes</taxon>
        <taxon>Pleosporomycetidae</taxon>
        <taxon>Pleosporales</taxon>
        <taxon>Massarineae</taxon>
        <taxon>Periconiaceae</taxon>
        <taxon>Periconia</taxon>
    </lineage>
</organism>
<name>A0A2V1DEV9_9PLEO</name>
<reference evidence="1 2" key="1">
    <citation type="journal article" date="2018" name="Sci. Rep.">
        <title>Comparative genomics provides insights into the lifestyle and reveals functional heterogeneity of dark septate endophytic fungi.</title>
        <authorList>
            <person name="Knapp D.G."/>
            <person name="Nemeth J.B."/>
            <person name="Barry K."/>
            <person name="Hainaut M."/>
            <person name="Henrissat B."/>
            <person name="Johnson J."/>
            <person name="Kuo A."/>
            <person name="Lim J.H.P."/>
            <person name="Lipzen A."/>
            <person name="Nolan M."/>
            <person name="Ohm R.A."/>
            <person name="Tamas L."/>
            <person name="Grigoriev I.V."/>
            <person name="Spatafora J.W."/>
            <person name="Nagy L.G."/>
            <person name="Kovacs G.M."/>
        </authorList>
    </citation>
    <scope>NUCLEOTIDE SEQUENCE [LARGE SCALE GENOMIC DNA]</scope>
    <source>
        <strain evidence="1 2">DSE2036</strain>
    </source>
</reference>
<dbReference type="EMBL" id="KZ805457">
    <property type="protein sequence ID" value="PVH96706.1"/>
    <property type="molecule type" value="Genomic_DNA"/>
</dbReference>